<dbReference type="EMBL" id="MU001492">
    <property type="protein sequence ID" value="KAF2451783.1"/>
    <property type="molecule type" value="Genomic_DNA"/>
</dbReference>
<reference evidence="2" key="1">
    <citation type="journal article" date="2020" name="Stud. Mycol.">
        <title>101 Dothideomycetes genomes: a test case for predicting lifestyles and emergence of pathogens.</title>
        <authorList>
            <person name="Haridas S."/>
            <person name="Albert R."/>
            <person name="Binder M."/>
            <person name="Bloem J."/>
            <person name="Labutti K."/>
            <person name="Salamov A."/>
            <person name="Andreopoulos B."/>
            <person name="Baker S."/>
            <person name="Barry K."/>
            <person name="Bills G."/>
            <person name="Bluhm B."/>
            <person name="Cannon C."/>
            <person name="Castanera R."/>
            <person name="Culley D."/>
            <person name="Daum C."/>
            <person name="Ezra D."/>
            <person name="Gonzalez J."/>
            <person name="Henrissat B."/>
            <person name="Kuo A."/>
            <person name="Liang C."/>
            <person name="Lipzen A."/>
            <person name="Lutzoni F."/>
            <person name="Magnuson J."/>
            <person name="Mondo S."/>
            <person name="Nolan M."/>
            <person name="Ohm R."/>
            <person name="Pangilinan J."/>
            <person name="Park H.-J."/>
            <person name="Ramirez L."/>
            <person name="Alfaro M."/>
            <person name="Sun H."/>
            <person name="Tritt A."/>
            <person name="Yoshinaga Y."/>
            <person name="Zwiers L.-H."/>
            <person name="Turgeon B."/>
            <person name="Goodwin S."/>
            <person name="Spatafora J."/>
            <person name="Crous P."/>
            <person name="Grigoriev I."/>
        </authorList>
    </citation>
    <scope>NUCLEOTIDE SEQUENCE</scope>
    <source>
        <strain evidence="2">CBS 690.94</strain>
    </source>
</reference>
<keyword evidence="3" id="KW-1185">Reference proteome</keyword>
<sequence>MGTIYKKATLVIAAAGANDSTEGLFITEGASTTRMQLPYLPNGVPHGYFNMSPVQRPYEPLLLDKSPLRQRAWAFQEWYLARRIVFFMPQTVQWKCITEEWQEEVCKIYPWSLHDDRYSWYTLIEEYSSRKFTFESDRLIALEGFIQDRANTTKQGDRCMFGTWENEIVRGLIWRFPSMEYGVSHGSATTFASWCWAAPGCEIRFWFGGVDDPCYLLPESIKMTESGTLDVRGTLLENLYRRRDFCFCCDVDHWGDDPTDSARCLIRDHTARRADNRLGIALFDRPVEDFTCFLLAKDKDAGPGNEEENYEIGYYVLLLEPIPDTLKQFKRVGIAMLFLSAGPLFANQKQKDFQIL</sequence>
<accession>A0A9P4PYS2</accession>
<dbReference type="InterPro" id="IPR010730">
    <property type="entry name" value="HET"/>
</dbReference>
<dbReference type="PANTHER" id="PTHR33112:SF10">
    <property type="entry name" value="TOL"/>
    <property type="match status" value="1"/>
</dbReference>
<dbReference type="AlphaFoldDB" id="A0A9P4PYS2"/>
<evidence type="ECO:0000313" key="2">
    <source>
        <dbReference type="EMBL" id="KAF2451783.1"/>
    </source>
</evidence>
<name>A0A9P4PYS2_9PLEO</name>
<proteinExistence type="predicted"/>
<evidence type="ECO:0000259" key="1">
    <source>
        <dbReference type="Pfam" id="PF06985"/>
    </source>
</evidence>
<dbReference type="PANTHER" id="PTHR33112">
    <property type="entry name" value="DOMAIN PROTEIN, PUTATIVE-RELATED"/>
    <property type="match status" value="1"/>
</dbReference>
<evidence type="ECO:0000313" key="3">
    <source>
        <dbReference type="Proteomes" id="UP000799764"/>
    </source>
</evidence>
<feature type="domain" description="Heterokaryon incompatibility" evidence="1">
    <location>
        <begin position="1"/>
        <end position="77"/>
    </location>
</feature>
<comment type="caution">
    <text evidence="2">The sequence shown here is derived from an EMBL/GenBank/DDBJ whole genome shotgun (WGS) entry which is preliminary data.</text>
</comment>
<dbReference type="Pfam" id="PF06985">
    <property type="entry name" value="HET"/>
    <property type="match status" value="1"/>
</dbReference>
<organism evidence="2 3">
    <name type="scientific">Karstenula rhodostoma CBS 690.94</name>
    <dbReference type="NCBI Taxonomy" id="1392251"/>
    <lineage>
        <taxon>Eukaryota</taxon>
        <taxon>Fungi</taxon>
        <taxon>Dikarya</taxon>
        <taxon>Ascomycota</taxon>
        <taxon>Pezizomycotina</taxon>
        <taxon>Dothideomycetes</taxon>
        <taxon>Pleosporomycetidae</taxon>
        <taxon>Pleosporales</taxon>
        <taxon>Massarineae</taxon>
        <taxon>Didymosphaeriaceae</taxon>
        <taxon>Karstenula</taxon>
    </lineage>
</organism>
<dbReference type="OrthoDB" id="5347061at2759"/>
<gene>
    <name evidence="2" type="ORF">P171DRAFT_11820</name>
</gene>
<protein>
    <recommendedName>
        <fullName evidence="1">Heterokaryon incompatibility domain-containing protein</fullName>
    </recommendedName>
</protein>
<dbReference type="Proteomes" id="UP000799764">
    <property type="component" value="Unassembled WGS sequence"/>
</dbReference>